<evidence type="ECO:0000313" key="1">
    <source>
        <dbReference type="EMBL" id="CAM78261.1"/>
    </source>
</evidence>
<organism evidence="1">
    <name type="scientific">Magnetospirillum gryphiswaldense</name>
    <dbReference type="NCBI Taxonomy" id="55518"/>
    <lineage>
        <taxon>Bacteria</taxon>
        <taxon>Pseudomonadati</taxon>
        <taxon>Pseudomonadota</taxon>
        <taxon>Alphaproteobacteria</taxon>
        <taxon>Rhodospirillales</taxon>
        <taxon>Rhodospirillaceae</taxon>
        <taxon>Magnetospirillum</taxon>
    </lineage>
</organism>
<accession>A0A9P1NG87</accession>
<dbReference type="AlphaFoldDB" id="A0A9P1NG87"/>
<proteinExistence type="predicted"/>
<protein>
    <submittedName>
        <fullName evidence="1">Uncharacterized protein</fullName>
    </submittedName>
</protein>
<reference evidence="1" key="1">
    <citation type="journal article" date="2007" name="J. Bacteriol.">
        <title>Comparative genome analysis of four magnetotactic bacteria reveals a complex set of group-specific genes implicated in magnetosome biomineralization and function.</title>
        <authorList>
            <person name="Richter M."/>
            <person name="Kube M."/>
            <person name="Bazylinski D.A."/>
            <person name="Lombardot T."/>
            <person name="Gloeckner F.O."/>
            <person name="Reinhardt R."/>
            <person name="Schueler D."/>
        </authorList>
    </citation>
    <scope>NUCLEOTIDE SEQUENCE</scope>
    <source>
        <strain evidence="1">MSR-1</strain>
    </source>
</reference>
<gene>
    <name evidence="1" type="ORF">MGR_P0032</name>
</gene>
<dbReference type="EMBL" id="CU459004">
    <property type="protein sequence ID" value="CAM78261.1"/>
    <property type="molecule type" value="Genomic_DNA"/>
</dbReference>
<name>A0A9P1NG87_9PROT</name>
<sequence length="177" mass="20991">MSAQAGTLGGVAHGRHQDFYDWEFAKKVWFEMNTWEAEEKEWAKYAADFDLWMLEWKKNNQTAKKLLASYPPEKRKNIERAYDIQMAWDTWYDGLYWPWFNNYRGISQVSPRLDKIKALKSFDQRRAEANALNASSGPCNPQKFLHECGPWPDWRSPEMKAEERKLEELRAGRLKGH</sequence>